<keyword evidence="3" id="KW-1185">Reference proteome</keyword>
<dbReference type="STRING" id="1314783.A0A165QUH9"/>
<proteinExistence type="predicted"/>
<protein>
    <recommendedName>
        <fullName evidence="4">WW domain-containing protein</fullName>
    </recommendedName>
</protein>
<dbReference type="AlphaFoldDB" id="A0A165QUH9"/>
<dbReference type="Proteomes" id="UP000076727">
    <property type="component" value="Unassembled WGS sequence"/>
</dbReference>
<dbReference type="OrthoDB" id="2657661at2759"/>
<accession>A0A165QUH9</accession>
<dbReference type="EMBL" id="KV429054">
    <property type="protein sequence ID" value="KZT69946.1"/>
    <property type="molecule type" value="Genomic_DNA"/>
</dbReference>
<evidence type="ECO:0000313" key="3">
    <source>
        <dbReference type="Proteomes" id="UP000076727"/>
    </source>
</evidence>
<evidence type="ECO:0008006" key="4">
    <source>
        <dbReference type="Google" id="ProtNLM"/>
    </source>
</evidence>
<evidence type="ECO:0000256" key="1">
    <source>
        <dbReference type="SAM" id="MobiDB-lite"/>
    </source>
</evidence>
<sequence>MSSSRRPHRLETLDPQPCTKQLSDECNDNAAVPNNGTAALPIGGSGYVQSPGSGQHEDSDPLKPKPTTPESVSAARYNCRHRFDEKAFTNSVTRIPAMTISLERPASELSESWMSQEHPEGQQYYIKSIDNVRYCTDLCLDDQDTLQAVNASVEKLHSELHKCQNLPSDLEVGLHLCKDGPGEPERQYYLVSAQTRSVFWLEEVDVNLVSCGVQPIPSLFYLKEAIRAQYWQHVTLFPHGPSVTEELVNDVNQTLDTLAFDAATSNTSTSPYDFDDLQKLLSVTRNIRAGSGAYSIPVRRFTPSQPGSAS</sequence>
<evidence type="ECO:0000313" key="2">
    <source>
        <dbReference type="EMBL" id="KZT69946.1"/>
    </source>
</evidence>
<reference evidence="2 3" key="1">
    <citation type="journal article" date="2016" name="Mol. Biol. Evol.">
        <title>Comparative Genomics of Early-Diverging Mushroom-Forming Fungi Provides Insights into the Origins of Lignocellulose Decay Capabilities.</title>
        <authorList>
            <person name="Nagy L.G."/>
            <person name="Riley R."/>
            <person name="Tritt A."/>
            <person name="Adam C."/>
            <person name="Daum C."/>
            <person name="Floudas D."/>
            <person name="Sun H."/>
            <person name="Yadav J.S."/>
            <person name="Pangilinan J."/>
            <person name="Larsson K.H."/>
            <person name="Matsuura K."/>
            <person name="Barry K."/>
            <person name="Labutti K."/>
            <person name="Kuo R."/>
            <person name="Ohm R.A."/>
            <person name="Bhattacharya S.S."/>
            <person name="Shirouzu T."/>
            <person name="Yoshinaga Y."/>
            <person name="Martin F.M."/>
            <person name="Grigoriev I.V."/>
            <person name="Hibbett D.S."/>
        </authorList>
    </citation>
    <scope>NUCLEOTIDE SEQUENCE [LARGE SCALE GENOMIC DNA]</scope>
    <source>
        <strain evidence="2 3">L-15889</strain>
    </source>
</reference>
<gene>
    <name evidence="2" type="ORF">DAEQUDRAFT_233079</name>
</gene>
<name>A0A165QUH9_9APHY</name>
<organism evidence="2 3">
    <name type="scientific">Daedalea quercina L-15889</name>
    <dbReference type="NCBI Taxonomy" id="1314783"/>
    <lineage>
        <taxon>Eukaryota</taxon>
        <taxon>Fungi</taxon>
        <taxon>Dikarya</taxon>
        <taxon>Basidiomycota</taxon>
        <taxon>Agaricomycotina</taxon>
        <taxon>Agaricomycetes</taxon>
        <taxon>Polyporales</taxon>
        <taxon>Fomitopsis</taxon>
    </lineage>
</organism>
<feature type="region of interest" description="Disordered" evidence="1">
    <location>
        <begin position="1"/>
        <end position="73"/>
    </location>
</feature>